<evidence type="ECO:0000313" key="8">
    <source>
        <dbReference type="EMBL" id="KAK7916729.1"/>
    </source>
</evidence>
<sequence>MELSPIDKVRSCIDIVDLLHSLGRQDLALPAIAVIGDQSSGKSSVLEALSGVALPRAKGENYTLHLKMNKTKGSRWYAILKYRPVRYSNTYEEIRIDHLKDMAEKINKGKSYYGLLQPQIFLEIYSPHVPDLTLIALPSIPSVANERPQTIEKIKQYIKKIITNPECIILVVVPCNVNIASTEALKMAKEVDPGRARTLGLLTKPDLVDQVKEKDIVDIVQNKVIKLKKGFMMVRCYDQTNNVSMDSTEKEQNFFKDHALFKPLYDGGFATFPKLAERLNKELAQQMEKCLPQLKEYVKNELLQASALLRKLGNTPPSDEADKRTFLTDKLTTFTQDIMRLTTGELLDITDQTVFSVWRQTVTESDELCQCKLELENTLDEQCGFSNSETLDHVIKNQIKLLEEPAVFSLNKFTGFVKAELLKLTNKHFFGFSELRSKAEV</sequence>
<reference evidence="9" key="1">
    <citation type="submission" date="2024-04" db="EMBL/GenBank/DDBJ databases">
        <title>Salinicola lusitanus LLJ914,a marine bacterium isolated from the Okinawa Trough.</title>
        <authorList>
            <person name="Li J."/>
        </authorList>
    </citation>
    <scope>NUCLEOTIDE SEQUENCE [LARGE SCALE GENOMIC DNA]</scope>
</reference>
<dbReference type="Pfam" id="PF00350">
    <property type="entry name" value="Dynamin_N"/>
    <property type="match status" value="1"/>
</dbReference>
<dbReference type="InterPro" id="IPR022812">
    <property type="entry name" value="Dynamin"/>
</dbReference>
<comment type="caution">
    <text evidence="8">The sequence shown here is derived from an EMBL/GenBank/DDBJ whole genome shotgun (WGS) entry which is preliminary data.</text>
</comment>
<dbReference type="GO" id="GO:0005886">
    <property type="term" value="C:plasma membrane"/>
    <property type="evidence" value="ECO:0007669"/>
    <property type="project" value="TreeGrafter"/>
</dbReference>
<accession>A0AAW0P969</accession>
<proteinExistence type="predicted"/>
<dbReference type="GO" id="GO:0005874">
    <property type="term" value="C:microtubule"/>
    <property type="evidence" value="ECO:0007669"/>
    <property type="project" value="TreeGrafter"/>
</dbReference>
<gene>
    <name evidence="8" type="ORF">WMY93_012490</name>
</gene>
<dbReference type="CDD" id="cd08771">
    <property type="entry name" value="DLP_1"/>
    <property type="match status" value="1"/>
</dbReference>
<keyword evidence="4" id="KW-0547">Nucleotide-binding</keyword>
<dbReference type="EMBL" id="JBBPFD010000008">
    <property type="protein sequence ID" value="KAK7916729.1"/>
    <property type="molecule type" value="Genomic_DNA"/>
</dbReference>
<evidence type="ECO:0000256" key="1">
    <source>
        <dbReference type="ARBA" id="ARBA00004496"/>
    </source>
</evidence>
<dbReference type="Pfam" id="PF01031">
    <property type="entry name" value="Dynamin_M"/>
    <property type="match status" value="1"/>
</dbReference>
<dbReference type="Proteomes" id="UP001460270">
    <property type="component" value="Unassembled WGS sequence"/>
</dbReference>
<comment type="subcellular location">
    <subcellularLocation>
        <location evidence="1">Cytoplasm</location>
    </subcellularLocation>
</comment>
<dbReference type="Gene3D" id="3.40.50.300">
    <property type="entry name" value="P-loop containing nucleotide triphosphate hydrolases"/>
    <property type="match status" value="1"/>
</dbReference>
<dbReference type="GO" id="GO:0031623">
    <property type="term" value="P:receptor internalization"/>
    <property type="evidence" value="ECO:0007669"/>
    <property type="project" value="TreeGrafter"/>
</dbReference>
<evidence type="ECO:0000256" key="4">
    <source>
        <dbReference type="ARBA" id="ARBA00022741"/>
    </source>
</evidence>
<evidence type="ECO:0000259" key="7">
    <source>
        <dbReference type="PROSITE" id="PS51718"/>
    </source>
</evidence>
<dbReference type="PANTHER" id="PTHR11566">
    <property type="entry name" value="DYNAMIN"/>
    <property type="match status" value="1"/>
</dbReference>
<dbReference type="PROSITE" id="PS51718">
    <property type="entry name" value="G_DYNAMIN_2"/>
    <property type="match status" value="1"/>
</dbReference>
<keyword evidence="3" id="KW-0963">Cytoplasm</keyword>
<dbReference type="GO" id="GO:0008017">
    <property type="term" value="F:microtubule binding"/>
    <property type="evidence" value="ECO:0007669"/>
    <property type="project" value="TreeGrafter"/>
</dbReference>
<evidence type="ECO:0000313" key="9">
    <source>
        <dbReference type="Proteomes" id="UP001460270"/>
    </source>
</evidence>
<organism evidence="8 9">
    <name type="scientific">Mugilogobius chulae</name>
    <name type="common">yellowstripe goby</name>
    <dbReference type="NCBI Taxonomy" id="88201"/>
    <lineage>
        <taxon>Eukaryota</taxon>
        <taxon>Metazoa</taxon>
        <taxon>Chordata</taxon>
        <taxon>Craniata</taxon>
        <taxon>Vertebrata</taxon>
        <taxon>Euteleostomi</taxon>
        <taxon>Actinopterygii</taxon>
        <taxon>Neopterygii</taxon>
        <taxon>Teleostei</taxon>
        <taxon>Neoteleostei</taxon>
        <taxon>Acanthomorphata</taxon>
        <taxon>Gobiaria</taxon>
        <taxon>Gobiiformes</taxon>
        <taxon>Gobioidei</taxon>
        <taxon>Gobiidae</taxon>
        <taxon>Gobionellinae</taxon>
        <taxon>Mugilogobius</taxon>
    </lineage>
</organism>
<name>A0AAW0P969_9GOBI</name>
<dbReference type="SMART" id="SM00053">
    <property type="entry name" value="DYNc"/>
    <property type="match status" value="1"/>
</dbReference>
<dbReference type="Gene3D" id="1.20.120.1240">
    <property type="entry name" value="Dynamin, middle domain"/>
    <property type="match status" value="1"/>
</dbReference>
<dbReference type="PRINTS" id="PR00195">
    <property type="entry name" value="DYNAMIN"/>
</dbReference>
<keyword evidence="5" id="KW-0342">GTP-binding</keyword>
<keyword evidence="9" id="KW-1185">Reference proteome</keyword>
<dbReference type="InterPro" id="IPR000375">
    <property type="entry name" value="Dynamin_stalk"/>
</dbReference>
<dbReference type="InterPro" id="IPR030381">
    <property type="entry name" value="G_DYNAMIN_dom"/>
</dbReference>
<dbReference type="GO" id="GO:0005737">
    <property type="term" value="C:cytoplasm"/>
    <property type="evidence" value="ECO:0007669"/>
    <property type="project" value="UniProtKB-SubCell"/>
</dbReference>
<dbReference type="GO" id="GO:0005525">
    <property type="term" value="F:GTP binding"/>
    <property type="evidence" value="ECO:0007669"/>
    <property type="project" value="UniProtKB-KW"/>
</dbReference>
<dbReference type="GO" id="GO:0016185">
    <property type="term" value="P:synaptic vesicle budding from presynaptic endocytic zone membrane"/>
    <property type="evidence" value="ECO:0007669"/>
    <property type="project" value="TreeGrafter"/>
</dbReference>
<dbReference type="InterPro" id="IPR001401">
    <property type="entry name" value="Dynamin_GTPase"/>
</dbReference>
<dbReference type="GO" id="GO:0003924">
    <property type="term" value="F:GTPase activity"/>
    <property type="evidence" value="ECO:0007669"/>
    <property type="project" value="InterPro"/>
</dbReference>
<dbReference type="SUPFAM" id="SSF52540">
    <property type="entry name" value="P-loop containing nucleoside triphosphate hydrolases"/>
    <property type="match status" value="1"/>
</dbReference>
<evidence type="ECO:0000256" key="2">
    <source>
        <dbReference type="ARBA" id="ARBA00015210"/>
    </source>
</evidence>
<dbReference type="GO" id="GO:0098793">
    <property type="term" value="C:presynapse"/>
    <property type="evidence" value="ECO:0007669"/>
    <property type="project" value="GOC"/>
</dbReference>
<feature type="domain" description="Dynamin-type G" evidence="7">
    <location>
        <begin position="26"/>
        <end position="292"/>
    </location>
</feature>
<protein>
    <recommendedName>
        <fullName evidence="2">Interferon-induced GTP-binding protein Mx</fullName>
    </recommendedName>
    <alternativeName>
        <fullName evidence="6">Interferon-inducible Mx protein</fullName>
    </alternativeName>
</protein>
<dbReference type="InterPro" id="IPR027417">
    <property type="entry name" value="P-loop_NTPase"/>
</dbReference>
<dbReference type="AlphaFoldDB" id="A0AAW0P969"/>
<evidence type="ECO:0000256" key="6">
    <source>
        <dbReference type="ARBA" id="ARBA00031810"/>
    </source>
</evidence>
<evidence type="ECO:0000256" key="3">
    <source>
        <dbReference type="ARBA" id="ARBA00022490"/>
    </source>
</evidence>
<dbReference type="PANTHER" id="PTHR11566:SF231">
    <property type="entry name" value="INTERFERON-INDUCED GTP-BINDING PROTEIN MX"/>
    <property type="match status" value="1"/>
</dbReference>
<dbReference type="InterPro" id="IPR045063">
    <property type="entry name" value="Dynamin_N"/>
</dbReference>
<evidence type="ECO:0000256" key="5">
    <source>
        <dbReference type="ARBA" id="ARBA00023134"/>
    </source>
</evidence>